<feature type="transmembrane region" description="Helical" evidence="1">
    <location>
        <begin position="91"/>
        <end position="109"/>
    </location>
</feature>
<dbReference type="EMBL" id="JACCFS010000001">
    <property type="protein sequence ID" value="NYJ34211.1"/>
    <property type="molecule type" value="Genomic_DNA"/>
</dbReference>
<protein>
    <submittedName>
        <fullName evidence="2">Uncharacterized protein</fullName>
    </submittedName>
</protein>
<reference evidence="2 3" key="1">
    <citation type="submission" date="2020-07" db="EMBL/GenBank/DDBJ databases">
        <title>Sequencing the genomes of 1000 actinobacteria strains.</title>
        <authorList>
            <person name="Klenk H.-P."/>
        </authorList>
    </citation>
    <scope>NUCLEOTIDE SEQUENCE [LARGE SCALE GENOMIC DNA]</scope>
    <source>
        <strain evidence="2 3">DSM 44442</strain>
    </source>
</reference>
<feature type="transmembrane region" description="Helical" evidence="1">
    <location>
        <begin position="68"/>
        <end position="85"/>
    </location>
</feature>
<name>A0A7Z0ELG9_9ACTN</name>
<accession>A0A7Z0ELG9</accession>
<comment type="caution">
    <text evidence="2">The sequence shown here is derived from an EMBL/GenBank/DDBJ whole genome shotgun (WGS) entry which is preliminary data.</text>
</comment>
<proteinExistence type="predicted"/>
<keyword evidence="1" id="KW-0812">Transmembrane</keyword>
<dbReference type="Proteomes" id="UP000572051">
    <property type="component" value="Unassembled WGS sequence"/>
</dbReference>
<keyword evidence="3" id="KW-1185">Reference proteome</keyword>
<sequence>MPGWYYPVLGLLVAPYGLLFVLPDTGVWNVVYFAGITAFLAGTLLLMHHGVKRMGVLRWLTFQELRPLMIAALVPITAAVALFAVSGDRWVWPGLTVALGALIALFGPYHRRTGPYYRRGGER</sequence>
<feature type="transmembrane region" description="Helical" evidence="1">
    <location>
        <begin position="5"/>
        <end position="22"/>
    </location>
</feature>
<evidence type="ECO:0000313" key="3">
    <source>
        <dbReference type="Proteomes" id="UP000572051"/>
    </source>
</evidence>
<feature type="transmembrane region" description="Helical" evidence="1">
    <location>
        <begin position="28"/>
        <end position="47"/>
    </location>
</feature>
<dbReference type="AlphaFoldDB" id="A0A7Z0ELG9"/>
<organism evidence="2 3">
    <name type="scientific">Nocardiopsis aegyptia</name>
    <dbReference type="NCBI Taxonomy" id="220378"/>
    <lineage>
        <taxon>Bacteria</taxon>
        <taxon>Bacillati</taxon>
        <taxon>Actinomycetota</taxon>
        <taxon>Actinomycetes</taxon>
        <taxon>Streptosporangiales</taxon>
        <taxon>Nocardiopsidaceae</taxon>
        <taxon>Nocardiopsis</taxon>
    </lineage>
</organism>
<keyword evidence="1" id="KW-0472">Membrane</keyword>
<evidence type="ECO:0000313" key="2">
    <source>
        <dbReference type="EMBL" id="NYJ34211.1"/>
    </source>
</evidence>
<evidence type="ECO:0000256" key="1">
    <source>
        <dbReference type="SAM" id="Phobius"/>
    </source>
</evidence>
<gene>
    <name evidence="2" type="ORF">HNR10_002092</name>
</gene>
<dbReference type="RefSeq" id="WP_179822746.1">
    <property type="nucleotide sequence ID" value="NZ_JACCFS010000001.1"/>
</dbReference>
<keyword evidence="1" id="KW-1133">Transmembrane helix</keyword>